<dbReference type="SUPFAM" id="SSF52518">
    <property type="entry name" value="Thiamin diphosphate-binding fold (THDP-binding)"/>
    <property type="match status" value="2"/>
</dbReference>
<dbReference type="Pfam" id="PF00205">
    <property type="entry name" value="TPP_enzyme_M"/>
    <property type="match status" value="1"/>
</dbReference>
<dbReference type="GO" id="GO:0050660">
    <property type="term" value="F:flavin adenine dinucleotide binding"/>
    <property type="evidence" value="ECO:0007669"/>
    <property type="project" value="TreeGrafter"/>
</dbReference>
<organism evidence="7 8">
    <name type="scientific">Anoxynatronum buryatiense</name>
    <dbReference type="NCBI Taxonomy" id="489973"/>
    <lineage>
        <taxon>Bacteria</taxon>
        <taxon>Bacillati</taxon>
        <taxon>Bacillota</taxon>
        <taxon>Clostridia</taxon>
        <taxon>Eubacteriales</taxon>
        <taxon>Clostridiaceae</taxon>
        <taxon>Anoxynatronum</taxon>
    </lineage>
</organism>
<dbReference type="GO" id="GO:0019310">
    <property type="term" value="P:inositol catabolic process"/>
    <property type="evidence" value="ECO:0007669"/>
    <property type="project" value="InterPro"/>
</dbReference>
<dbReference type="InterPro" id="IPR029061">
    <property type="entry name" value="THDP-binding"/>
</dbReference>
<dbReference type="CDD" id="cd02003">
    <property type="entry name" value="TPP_IolD"/>
    <property type="match status" value="1"/>
</dbReference>
<dbReference type="GO" id="GO:0009097">
    <property type="term" value="P:isoleucine biosynthetic process"/>
    <property type="evidence" value="ECO:0007669"/>
    <property type="project" value="TreeGrafter"/>
</dbReference>
<name>A0AA46AHT9_9CLOT</name>
<evidence type="ECO:0000313" key="7">
    <source>
        <dbReference type="EMBL" id="SMP41887.1"/>
    </source>
</evidence>
<dbReference type="RefSeq" id="WP_283407893.1">
    <property type="nucleotide sequence ID" value="NZ_FXUF01000001.1"/>
</dbReference>
<evidence type="ECO:0000256" key="3">
    <source>
        <dbReference type="RuleBase" id="RU362132"/>
    </source>
</evidence>
<keyword evidence="7" id="KW-0378">Hydrolase</keyword>
<dbReference type="InterPro" id="IPR045229">
    <property type="entry name" value="TPP_enz"/>
</dbReference>
<feature type="domain" description="Thiamine pyrophosphate enzyme TPP-binding" evidence="5">
    <location>
        <begin position="417"/>
        <end position="575"/>
    </location>
</feature>
<dbReference type="Gene3D" id="3.40.50.970">
    <property type="match status" value="2"/>
</dbReference>
<reference evidence="7" key="1">
    <citation type="submission" date="2017-05" db="EMBL/GenBank/DDBJ databases">
        <authorList>
            <person name="Varghese N."/>
            <person name="Submissions S."/>
        </authorList>
    </citation>
    <scope>NUCLEOTIDE SEQUENCE</scope>
    <source>
        <strain evidence="7">Su22</strain>
    </source>
</reference>
<comment type="similarity">
    <text evidence="1 3">Belongs to the TPP enzyme family.</text>
</comment>
<dbReference type="NCBIfam" id="TIGR04377">
    <property type="entry name" value="myo_inos_iolD"/>
    <property type="match status" value="1"/>
</dbReference>
<dbReference type="SUPFAM" id="SSF52467">
    <property type="entry name" value="DHS-like NAD/FAD-binding domain"/>
    <property type="match status" value="1"/>
</dbReference>
<sequence length="620" mass="67776">MKTIRLTMAQALVKFLENQYISVDGETHRFIKGAFGIFGHGNVVGLGEALENSQELIFYQGNNEQGMAHAAIAYAKQKKRQEIFAVTTSIGPGAMNMVTAAATATVNRIPVLLLPGDIFASRQPDPVLQQVENPADLTISANDAFRSVSRYWDRITRPEQIMTAALNAMRVLTNPANTGAVTLCLPQDVQAEAYDYPVDFFRKRIHYMDRLTPETAAVERAAALIEKSRKPLLICGGGVRYSEAGEAFAAFAEAFQIPFGETQAGKGTLPWDHPLNLGGLGVTGNQAANRIAREADLVIAVGTRLGDFTTGSKSAFGEGSIPIIGLNVLDFDAWKMDGLPLVADAREGLNALRQALEKTGYQASHGERIDTEQAAWRQEVARLYETDWVEGLSQTRVLGELNDHLLDDSAIVVGASGSLPGCLQRLWKTKKADGYHMEYGFSCMGYEVSGTLGAKMAAPDREVYAMVGDGSFVMLHSEILTALQEKIKINVLLFDNSGYQCILNLQRSKGIHDFANEFRYRGENSGRLDGNYVPVDFAAIGAGYGMKTYRVSTIEELREAVADAKKQTVSTLIDIKVLPGSMTGGYDSWWRVGVPEVSQNPDVVKAHEEMAEQVKKARPY</sequence>
<dbReference type="Pfam" id="PF02775">
    <property type="entry name" value="TPP_enzyme_C"/>
    <property type="match status" value="1"/>
</dbReference>
<evidence type="ECO:0000256" key="2">
    <source>
        <dbReference type="ARBA" id="ARBA00023052"/>
    </source>
</evidence>
<dbReference type="Pfam" id="PF02776">
    <property type="entry name" value="TPP_enzyme_N"/>
    <property type="match status" value="1"/>
</dbReference>
<dbReference type="InterPro" id="IPR012000">
    <property type="entry name" value="Thiamin_PyroP_enz_cen_dom"/>
</dbReference>
<proteinExistence type="inferred from homology"/>
<feature type="domain" description="Thiamine pyrophosphate enzyme N-terminal TPP-binding" evidence="6">
    <location>
        <begin position="32"/>
        <end position="129"/>
    </location>
</feature>
<dbReference type="EMBL" id="FXUF01000001">
    <property type="protein sequence ID" value="SMP41887.1"/>
    <property type="molecule type" value="Genomic_DNA"/>
</dbReference>
<accession>A0AA46AHT9</accession>
<dbReference type="GO" id="GO:0003984">
    <property type="term" value="F:acetolactate synthase activity"/>
    <property type="evidence" value="ECO:0007669"/>
    <property type="project" value="TreeGrafter"/>
</dbReference>
<dbReference type="CDD" id="cd07035">
    <property type="entry name" value="TPP_PYR_POX_like"/>
    <property type="match status" value="1"/>
</dbReference>
<dbReference type="InterPro" id="IPR029035">
    <property type="entry name" value="DHS-like_NAD/FAD-binding_dom"/>
</dbReference>
<evidence type="ECO:0000256" key="1">
    <source>
        <dbReference type="ARBA" id="ARBA00007812"/>
    </source>
</evidence>
<dbReference type="GO" id="GO:0000287">
    <property type="term" value="F:magnesium ion binding"/>
    <property type="evidence" value="ECO:0007669"/>
    <property type="project" value="InterPro"/>
</dbReference>
<feature type="domain" description="Thiamine pyrophosphate enzyme central" evidence="4">
    <location>
        <begin position="218"/>
        <end position="352"/>
    </location>
</feature>
<dbReference type="InterPro" id="IPR030817">
    <property type="entry name" value="Myo_inos_IolD"/>
</dbReference>
<evidence type="ECO:0000259" key="4">
    <source>
        <dbReference type="Pfam" id="PF00205"/>
    </source>
</evidence>
<dbReference type="AlphaFoldDB" id="A0AA46AHT9"/>
<dbReference type="InterPro" id="IPR011766">
    <property type="entry name" value="TPP_enzyme_TPP-bd"/>
</dbReference>
<evidence type="ECO:0000259" key="6">
    <source>
        <dbReference type="Pfam" id="PF02776"/>
    </source>
</evidence>
<keyword evidence="2 3" id="KW-0786">Thiamine pyrophosphate</keyword>
<dbReference type="PROSITE" id="PS00187">
    <property type="entry name" value="TPP_ENZYMES"/>
    <property type="match status" value="1"/>
</dbReference>
<evidence type="ECO:0000313" key="8">
    <source>
        <dbReference type="Proteomes" id="UP001158066"/>
    </source>
</evidence>
<protein>
    <submittedName>
        <fullName evidence="7">3D-(3,5/4)-trihydroxycyclohexane-1,2-dione hydrolase</fullName>
    </submittedName>
</protein>
<comment type="caution">
    <text evidence="7">The sequence shown here is derived from an EMBL/GenBank/DDBJ whole genome shotgun (WGS) entry which is preliminary data.</text>
</comment>
<dbReference type="GO" id="GO:0009099">
    <property type="term" value="P:L-valine biosynthetic process"/>
    <property type="evidence" value="ECO:0007669"/>
    <property type="project" value="TreeGrafter"/>
</dbReference>
<dbReference type="InterPro" id="IPR012001">
    <property type="entry name" value="Thiamin_PyroP_enz_TPP-bd_dom"/>
</dbReference>
<keyword evidence="8" id="KW-1185">Reference proteome</keyword>
<dbReference type="Gene3D" id="3.40.50.1220">
    <property type="entry name" value="TPP-binding domain"/>
    <property type="match status" value="1"/>
</dbReference>
<evidence type="ECO:0000259" key="5">
    <source>
        <dbReference type="Pfam" id="PF02775"/>
    </source>
</evidence>
<dbReference type="GO" id="GO:0030976">
    <property type="term" value="F:thiamine pyrophosphate binding"/>
    <property type="evidence" value="ECO:0007669"/>
    <property type="project" value="InterPro"/>
</dbReference>
<dbReference type="PANTHER" id="PTHR18968:SF9">
    <property type="entry name" value="3D-(3,5_4)-TRIHYDROXYCYCLOHEXANE-1,2-DIONE HYDROLASE"/>
    <property type="match status" value="1"/>
</dbReference>
<dbReference type="Proteomes" id="UP001158066">
    <property type="component" value="Unassembled WGS sequence"/>
</dbReference>
<dbReference type="GO" id="GO:0016823">
    <property type="term" value="F:hydrolase activity, acting on acid carbon-carbon bonds, in ketonic substances"/>
    <property type="evidence" value="ECO:0007669"/>
    <property type="project" value="InterPro"/>
</dbReference>
<dbReference type="InterPro" id="IPR000399">
    <property type="entry name" value="TPP-bd_CS"/>
</dbReference>
<gene>
    <name evidence="7" type="ORF">SAMN06296020_101558</name>
</gene>
<dbReference type="GO" id="GO:0005948">
    <property type="term" value="C:acetolactate synthase complex"/>
    <property type="evidence" value="ECO:0007669"/>
    <property type="project" value="TreeGrafter"/>
</dbReference>
<dbReference type="PANTHER" id="PTHR18968">
    <property type="entry name" value="THIAMINE PYROPHOSPHATE ENZYMES"/>
    <property type="match status" value="1"/>
</dbReference>